<feature type="transmembrane region" description="Helical" evidence="6">
    <location>
        <begin position="806"/>
        <end position="826"/>
    </location>
</feature>
<feature type="domain" description="ABC3 transporter permease C-terminal" evidence="7">
    <location>
        <begin position="579"/>
        <end position="702"/>
    </location>
</feature>
<keyword evidence="3 6" id="KW-0812">Transmembrane</keyword>
<name>A0A2S8FVT3_9BACT</name>
<feature type="transmembrane region" description="Helical" evidence="6">
    <location>
        <begin position="1069"/>
        <end position="1090"/>
    </location>
</feature>
<organism evidence="9 10">
    <name type="scientific">Blastopirellula marina</name>
    <dbReference type="NCBI Taxonomy" id="124"/>
    <lineage>
        <taxon>Bacteria</taxon>
        <taxon>Pseudomonadati</taxon>
        <taxon>Planctomycetota</taxon>
        <taxon>Planctomycetia</taxon>
        <taxon>Pirellulales</taxon>
        <taxon>Pirellulaceae</taxon>
        <taxon>Blastopirellula</taxon>
    </lineage>
</organism>
<evidence type="ECO:0000313" key="10">
    <source>
        <dbReference type="Proteomes" id="UP000238322"/>
    </source>
</evidence>
<dbReference type="InterPro" id="IPR003838">
    <property type="entry name" value="ABC3_permease_C"/>
</dbReference>
<keyword evidence="4 6" id="KW-1133">Transmembrane helix</keyword>
<feature type="transmembrane region" description="Helical" evidence="6">
    <location>
        <begin position="725"/>
        <end position="747"/>
    </location>
</feature>
<feature type="transmembrane region" description="Helical" evidence="6">
    <location>
        <begin position="1118"/>
        <end position="1141"/>
    </location>
</feature>
<evidence type="ECO:0000256" key="3">
    <source>
        <dbReference type="ARBA" id="ARBA00022692"/>
    </source>
</evidence>
<dbReference type="Pfam" id="PF02687">
    <property type="entry name" value="FtsX"/>
    <property type="match status" value="2"/>
</dbReference>
<evidence type="ECO:0000259" key="8">
    <source>
        <dbReference type="Pfam" id="PF12704"/>
    </source>
</evidence>
<feature type="transmembrane region" description="Helical" evidence="6">
    <location>
        <begin position="20"/>
        <end position="39"/>
    </location>
</feature>
<dbReference type="Pfam" id="PF12704">
    <property type="entry name" value="MacB_PCD"/>
    <property type="match status" value="1"/>
</dbReference>
<evidence type="ECO:0000313" key="9">
    <source>
        <dbReference type="EMBL" id="PQO36160.1"/>
    </source>
</evidence>
<dbReference type="OrthoDB" id="219657at2"/>
<dbReference type="PANTHER" id="PTHR43738:SF2">
    <property type="entry name" value="ABC TRANSPORTER PERMEASE"/>
    <property type="match status" value="1"/>
</dbReference>
<dbReference type="Proteomes" id="UP000238322">
    <property type="component" value="Unassembled WGS sequence"/>
</dbReference>
<dbReference type="PANTHER" id="PTHR43738">
    <property type="entry name" value="ABC TRANSPORTER, MEMBRANE PROTEIN"/>
    <property type="match status" value="1"/>
</dbReference>
<evidence type="ECO:0000256" key="1">
    <source>
        <dbReference type="ARBA" id="ARBA00004651"/>
    </source>
</evidence>
<keyword evidence="2" id="KW-1003">Cell membrane</keyword>
<comment type="subcellular location">
    <subcellularLocation>
        <location evidence="1">Cell membrane</location>
        <topology evidence="1">Multi-pass membrane protein</topology>
    </subcellularLocation>
</comment>
<dbReference type="EMBL" id="PUHY01000006">
    <property type="protein sequence ID" value="PQO36160.1"/>
    <property type="molecule type" value="Genomic_DNA"/>
</dbReference>
<evidence type="ECO:0000256" key="6">
    <source>
        <dbReference type="SAM" id="Phobius"/>
    </source>
</evidence>
<evidence type="ECO:0000256" key="5">
    <source>
        <dbReference type="ARBA" id="ARBA00023136"/>
    </source>
</evidence>
<keyword evidence="5 6" id="KW-0472">Membrane</keyword>
<evidence type="ECO:0000256" key="2">
    <source>
        <dbReference type="ARBA" id="ARBA00022475"/>
    </source>
</evidence>
<evidence type="ECO:0000259" key="7">
    <source>
        <dbReference type="Pfam" id="PF02687"/>
    </source>
</evidence>
<protein>
    <submittedName>
        <fullName evidence="9">Uncharacterized protein</fullName>
    </submittedName>
</protein>
<feature type="transmembrane region" description="Helical" evidence="6">
    <location>
        <begin position="677"/>
        <end position="696"/>
    </location>
</feature>
<dbReference type="InterPro" id="IPR051125">
    <property type="entry name" value="ABC-4/HrtB_transporter"/>
</dbReference>
<dbReference type="AlphaFoldDB" id="A0A2S8FVT3"/>
<evidence type="ECO:0000256" key="4">
    <source>
        <dbReference type="ARBA" id="ARBA00022989"/>
    </source>
</evidence>
<feature type="transmembrane region" description="Helical" evidence="6">
    <location>
        <begin position="575"/>
        <end position="596"/>
    </location>
</feature>
<dbReference type="InterPro" id="IPR025857">
    <property type="entry name" value="MacB_PCD"/>
</dbReference>
<accession>A0A2S8FVT3</accession>
<gene>
    <name evidence="9" type="ORF">C5Y83_09600</name>
</gene>
<feature type="transmembrane region" description="Helical" evidence="6">
    <location>
        <begin position="1147"/>
        <end position="1166"/>
    </location>
</feature>
<sequence length="1186" mass="127961">MNRWRLVLRSAQQFWQTNLAVLLGVAAATAVLTGALIIGDSVRGSLRDLAISRLGSIQEVLLADRFFRVSVAEQIAEENANTTAVPIVLMQGTLQTVVDQPGDPIKVAGNLAVFGIDKDFWKLGSVAGWSPTEIGEDEIVLNEPLAAELGVKVGDEVTLRLPGGNDVPSDSPLGRKTAETQSLPRLKVIAVIPADGLGRFGMYPTQQLPLNAYASRTALQDALEQDDCINAVLVSHPDGQELDLSKLFLTLEDYNFALNKVEQQFQPEGGDKETIYDYWQLTSSRMIFGHAAADAIHDAMPADGHRIFTYLATSIGRGELPTEADDLAIPYSTITALNFSDLDYRLKNLNGEEIQEIGPDEIVLNSWTVNRLEQDAAAKLRREKPELSEEDAAAQTKLNLGDTIYLKYFEPESSHGVAKETGRTFRLAAITPLTEPAEAFRRNRPAQYDQAPTTANDSDYTPVVEGITDQESIDDWDPPFPYDNTRIDGNDEEYWDNYRTTPKAFLMLATGQALWGSRFGDVTSFRFPGTKFDEHALQSQIEEALASHRDDLGFRLITVRQDALQAAAGTTPFNVLFMGFSMFIIASALMLVSLLFRLGLEQRSQQVGLLQAVGLNRKVTQGLLMREAGLISLIGSIAGVIIGIGYAWLMLVGLRTWWLGAVVTPFLFLHLDNPSSLIIGLLSGSLVCLLTIYFGMRGLKKLSIRGLLAGSTTDTQKTFGKRSHWALYVGLACAVGAVGLSVLATSLGGEAQAGAFFGSGALVLTACLLLLWHALRNGAGSGNDRSFTLGQLSLSNAARNPGRSTLTIGLIGSAAFLIVAIGAFRLSPTDTGSGGMDLIAESSQPLFHDLNTVQGRIDTGFSAEEEEQLSDTTVLSLRVQPGDDASCLNLYQSTSPRVLGVTPSMTAYYDQADATSFEWAGSAADSEQAKKNPWHVLDQPADGDNQPIPVVVDKNTAMYALHLYGGIGEQFTTHDDDGRETKYVVAGLLSNSIFQGNLLIGEANFLDRYPDVSGYEMFLIQSPNGKSQEVAEVLENRLADQGFDTISSQRKLTSLLAVQNTYLSTFQSLGALGLLLGTFGLAAVQLRTILERRAELALLRAAGFANARLRSLVMRETMLLLLGGLLTGVISALVTVVPHMLFGSASIPVSSLAGMLGVILVVGIISSRLAVGSALKGNIVPALRGD</sequence>
<proteinExistence type="predicted"/>
<feature type="domain" description="MacB-like periplasmic core" evidence="8">
    <location>
        <begin position="21"/>
        <end position="211"/>
    </location>
</feature>
<dbReference type="GO" id="GO:0005886">
    <property type="term" value="C:plasma membrane"/>
    <property type="evidence" value="ECO:0007669"/>
    <property type="project" value="UniProtKB-SubCell"/>
</dbReference>
<comment type="caution">
    <text evidence="9">The sequence shown here is derived from an EMBL/GenBank/DDBJ whole genome shotgun (WGS) entry which is preliminary data.</text>
</comment>
<feature type="domain" description="ABC3 transporter permease C-terminal" evidence="7">
    <location>
        <begin position="1070"/>
        <end position="1178"/>
    </location>
</feature>
<reference evidence="9 10" key="1">
    <citation type="submission" date="2018-02" db="EMBL/GenBank/DDBJ databases">
        <title>Comparative genomes isolates from brazilian mangrove.</title>
        <authorList>
            <person name="Araujo J.E."/>
            <person name="Taketani R.G."/>
            <person name="Silva M.C.P."/>
            <person name="Loureco M.V."/>
            <person name="Andreote F.D."/>
        </authorList>
    </citation>
    <scope>NUCLEOTIDE SEQUENCE [LARGE SCALE GENOMIC DNA]</scope>
    <source>
        <strain evidence="9 10">Hex-1 MGV</strain>
    </source>
</reference>
<feature type="transmembrane region" description="Helical" evidence="6">
    <location>
        <begin position="628"/>
        <end position="649"/>
    </location>
</feature>
<dbReference type="RefSeq" id="WP_105329450.1">
    <property type="nucleotide sequence ID" value="NZ_PUHY01000006.1"/>
</dbReference>
<feature type="transmembrane region" description="Helical" evidence="6">
    <location>
        <begin position="753"/>
        <end position="775"/>
    </location>
</feature>